<comment type="caution">
    <text evidence="1">The sequence shown here is derived from an EMBL/GenBank/DDBJ whole genome shotgun (WGS) entry which is preliminary data.</text>
</comment>
<proteinExistence type="predicted"/>
<accession>A0ABW5NB24</accession>
<dbReference type="EMBL" id="JBHULX010000039">
    <property type="protein sequence ID" value="MFD2592451.1"/>
    <property type="molecule type" value="Genomic_DNA"/>
</dbReference>
<name>A0ABW5NB24_9FLAO</name>
<keyword evidence="2" id="KW-1185">Reference proteome</keyword>
<evidence type="ECO:0000313" key="1">
    <source>
        <dbReference type="EMBL" id="MFD2592451.1"/>
    </source>
</evidence>
<evidence type="ECO:0000313" key="2">
    <source>
        <dbReference type="Proteomes" id="UP001597459"/>
    </source>
</evidence>
<reference evidence="2" key="1">
    <citation type="journal article" date="2019" name="Int. J. Syst. Evol. Microbiol.">
        <title>The Global Catalogue of Microorganisms (GCM) 10K type strain sequencing project: providing services to taxonomists for standard genome sequencing and annotation.</title>
        <authorList>
            <consortium name="The Broad Institute Genomics Platform"/>
            <consortium name="The Broad Institute Genome Sequencing Center for Infectious Disease"/>
            <person name="Wu L."/>
            <person name="Ma J."/>
        </authorList>
    </citation>
    <scope>NUCLEOTIDE SEQUENCE [LARGE SCALE GENOMIC DNA]</scope>
    <source>
        <strain evidence="2">KCTC 42423</strain>
    </source>
</reference>
<evidence type="ECO:0008006" key="3">
    <source>
        <dbReference type="Google" id="ProtNLM"/>
    </source>
</evidence>
<dbReference type="PROSITE" id="PS51257">
    <property type="entry name" value="PROKAR_LIPOPROTEIN"/>
    <property type="match status" value="1"/>
</dbReference>
<sequence length="178" mass="20215">MKVYTTFFIGLIWVFFLGCDRIHTTMLLDYAEYAEHTMPIAPLKEGRHTRILNTTIEQYGESIRLDKKTGIISLSPGSYNISVSSTLTDSSMPAIVLKKGGYCLLRYVGVSDDEPIAIGSISKTTKEASTIDTYFNTDVPVRIFLSYEVEDSLEKIKEQVKREKEQKMTFSHINIQQL</sequence>
<protein>
    <recommendedName>
        <fullName evidence="3">DUF2846 domain-containing protein</fullName>
    </recommendedName>
</protein>
<organism evidence="1 2">
    <name type="scientific">Aquimarina hainanensis</name>
    <dbReference type="NCBI Taxonomy" id="1578017"/>
    <lineage>
        <taxon>Bacteria</taxon>
        <taxon>Pseudomonadati</taxon>
        <taxon>Bacteroidota</taxon>
        <taxon>Flavobacteriia</taxon>
        <taxon>Flavobacteriales</taxon>
        <taxon>Flavobacteriaceae</taxon>
        <taxon>Aquimarina</taxon>
    </lineage>
</organism>
<dbReference type="Proteomes" id="UP001597459">
    <property type="component" value="Unassembled WGS sequence"/>
</dbReference>
<gene>
    <name evidence="1" type="ORF">ACFSTE_16545</name>
</gene>
<dbReference type="RefSeq" id="WP_378254470.1">
    <property type="nucleotide sequence ID" value="NZ_JBHSJV010000001.1"/>
</dbReference>